<protein>
    <recommendedName>
        <fullName evidence="3">Tubulin-specific chaperone A</fullName>
    </recommendedName>
</protein>
<evidence type="ECO:0000313" key="5">
    <source>
        <dbReference type="Proteomes" id="UP000191024"/>
    </source>
</evidence>
<evidence type="ECO:0000313" key="4">
    <source>
        <dbReference type="EMBL" id="SCU78432.1"/>
    </source>
</evidence>
<dbReference type="GO" id="GO:0048487">
    <property type="term" value="F:beta-tubulin binding"/>
    <property type="evidence" value="ECO:0007669"/>
    <property type="project" value="InterPro"/>
</dbReference>
<keyword evidence="3" id="KW-0493">Microtubule</keyword>
<dbReference type="SUPFAM" id="SSF46988">
    <property type="entry name" value="Tubulin chaperone cofactor A"/>
    <property type="match status" value="1"/>
</dbReference>
<evidence type="ECO:0000256" key="2">
    <source>
        <dbReference type="ARBA" id="ARBA00023186"/>
    </source>
</evidence>
<dbReference type="STRING" id="1230905.A0A1G4IPL0"/>
<comment type="subunit">
    <text evidence="3">Supercomplex made of cofactors A to E. Cofactors A and D function by capturing and stabilizing tubulin in a quasi-native conformation. Cofactor E binds to the cofactor D-tubulin complex; interaction with cofactor C then causes the release of tubulin polypeptides that are committed to the native state.</text>
</comment>
<evidence type="ECO:0000256" key="1">
    <source>
        <dbReference type="ARBA" id="ARBA00006806"/>
    </source>
</evidence>
<dbReference type="PANTHER" id="PTHR21500">
    <property type="entry name" value="TUBULIN-SPECIFIC CHAPERONE A"/>
    <property type="match status" value="1"/>
</dbReference>
<dbReference type="PANTHER" id="PTHR21500:SF0">
    <property type="entry name" value="TUBULIN-SPECIFIC CHAPERONE A"/>
    <property type="match status" value="1"/>
</dbReference>
<accession>A0A1G4IPL0</accession>
<proteinExistence type="inferred from homology"/>
<keyword evidence="2 3" id="KW-0143">Chaperone</keyword>
<dbReference type="Pfam" id="PF02970">
    <property type="entry name" value="TBCA"/>
    <property type="match status" value="1"/>
</dbReference>
<dbReference type="GO" id="GO:0005829">
    <property type="term" value="C:cytosol"/>
    <property type="evidence" value="ECO:0007669"/>
    <property type="project" value="TreeGrafter"/>
</dbReference>
<dbReference type="InterPro" id="IPR004226">
    <property type="entry name" value="TBCA"/>
</dbReference>
<dbReference type="Gene3D" id="1.20.58.90">
    <property type="match status" value="1"/>
</dbReference>
<gene>
    <name evidence="4" type="ORF">LAMI_0A04610G</name>
</gene>
<dbReference type="Proteomes" id="UP000191024">
    <property type="component" value="Chromosome A"/>
</dbReference>
<organism evidence="4 5">
    <name type="scientific">Lachancea mirantina</name>
    <dbReference type="NCBI Taxonomy" id="1230905"/>
    <lineage>
        <taxon>Eukaryota</taxon>
        <taxon>Fungi</taxon>
        <taxon>Dikarya</taxon>
        <taxon>Ascomycota</taxon>
        <taxon>Saccharomycotina</taxon>
        <taxon>Saccharomycetes</taxon>
        <taxon>Saccharomycetales</taxon>
        <taxon>Saccharomycetaceae</taxon>
        <taxon>Lachancea</taxon>
    </lineage>
</organism>
<keyword evidence="3" id="KW-0206">Cytoskeleton</keyword>
<comment type="similarity">
    <text evidence="1 3">Belongs to the TBCA family.</text>
</comment>
<dbReference type="AlphaFoldDB" id="A0A1G4IPL0"/>
<reference evidence="4 5" key="1">
    <citation type="submission" date="2016-03" db="EMBL/GenBank/DDBJ databases">
        <authorList>
            <person name="Devillers H."/>
        </authorList>
    </citation>
    <scope>NUCLEOTIDE SEQUENCE [LARGE SCALE GENOMIC DNA]</scope>
    <source>
        <strain evidence="4">CBS 11717</strain>
    </source>
</reference>
<keyword evidence="3" id="KW-0963">Cytoplasm</keyword>
<dbReference type="GO" id="GO:0007021">
    <property type="term" value="P:tubulin complex assembly"/>
    <property type="evidence" value="ECO:0007669"/>
    <property type="project" value="UniProtKB-UniRule"/>
</dbReference>
<name>A0A1G4IPL0_9SACH</name>
<dbReference type="OrthoDB" id="296187at2759"/>
<evidence type="ECO:0000256" key="3">
    <source>
        <dbReference type="RuleBase" id="RU364030"/>
    </source>
</evidence>
<comment type="subcellular location">
    <subcellularLocation>
        <location evidence="3">Cytoplasm</location>
        <location evidence="3">Cytoskeleton</location>
    </subcellularLocation>
</comment>
<sequence length="107" mass="12477">MAPTQFEIKFRALQRLVKEESYYQQDLQEQEAHVKSLENLPNVDPFDLKKQKEVMEDTQRLLPTLHVKIKEFKDDLEAFLESYKGSEDVSSAHAIIRSADEVLKIKA</sequence>
<dbReference type="GO" id="GO:0007023">
    <property type="term" value="P:post-chaperonin tubulin folding pathway"/>
    <property type="evidence" value="ECO:0007669"/>
    <property type="project" value="UniProtKB-UniRule"/>
</dbReference>
<dbReference type="EMBL" id="LT598462">
    <property type="protein sequence ID" value="SCU78432.1"/>
    <property type="molecule type" value="Genomic_DNA"/>
</dbReference>
<dbReference type="GO" id="GO:0005874">
    <property type="term" value="C:microtubule"/>
    <property type="evidence" value="ECO:0007669"/>
    <property type="project" value="UniProtKB-KW"/>
</dbReference>
<dbReference type="InterPro" id="IPR036126">
    <property type="entry name" value="TBCA_sf"/>
</dbReference>
<keyword evidence="5" id="KW-1185">Reference proteome</keyword>